<dbReference type="RefSeq" id="WP_369460586.1">
    <property type="nucleotide sequence ID" value="NZ_JBGBDC010000007.1"/>
</dbReference>
<dbReference type="Pfam" id="PF10004">
    <property type="entry name" value="DUF2247"/>
    <property type="match status" value="1"/>
</dbReference>
<name>A0ABV4B4Y9_9BURK</name>
<evidence type="ECO:0000313" key="1">
    <source>
        <dbReference type="EMBL" id="MEY2252584.1"/>
    </source>
</evidence>
<sequence>MMKIIYERISKYGLVDWAVVRQGVVGIPSQLDRLPSSCVENYALLKIEEVSIDHPLFHLIANLSDSRNLSTSEIISQLEQICNVQSLNMERAMRIWRAVAVEEVIEDLDSSPVYGLIKISEFWSSWGWPSDVPSSINIHLNNLPEHDYHSDVNYKKVIREHVDWIKIELTALKNSSDSAEN</sequence>
<keyword evidence="2" id="KW-1185">Reference proteome</keyword>
<proteinExistence type="predicted"/>
<dbReference type="EMBL" id="JBGBDC010000007">
    <property type="protein sequence ID" value="MEY2252584.1"/>
    <property type="molecule type" value="Genomic_DNA"/>
</dbReference>
<reference evidence="1 2" key="1">
    <citation type="journal article" date="2016" name="Int. J. Syst. Evol. Microbiol.">
        <title>Description of Comamonas sediminis sp. nov., isolated from lagoon sediments.</title>
        <authorList>
            <person name="Subhash Y."/>
            <person name="Bang J.J."/>
            <person name="You T.H."/>
            <person name="Lee S.S."/>
        </authorList>
    </citation>
    <scope>NUCLEOTIDE SEQUENCE [LARGE SCALE GENOMIC DNA]</scope>
    <source>
        <strain evidence="1 2">JCM 31169</strain>
    </source>
</reference>
<evidence type="ECO:0000313" key="2">
    <source>
        <dbReference type="Proteomes" id="UP001562178"/>
    </source>
</evidence>
<organism evidence="1 2">
    <name type="scientific">Comamonas sediminis</name>
    <dbReference type="NCBI Taxonomy" id="1783360"/>
    <lineage>
        <taxon>Bacteria</taxon>
        <taxon>Pseudomonadati</taxon>
        <taxon>Pseudomonadota</taxon>
        <taxon>Betaproteobacteria</taxon>
        <taxon>Burkholderiales</taxon>
        <taxon>Comamonadaceae</taxon>
        <taxon>Comamonas</taxon>
    </lineage>
</organism>
<protein>
    <submittedName>
        <fullName evidence="1">DUF2247 family protein</fullName>
    </submittedName>
</protein>
<gene>
    <name evidence="1" type="ORF">AB7A72_16315</name>
</gene>
<dbReference type="InterPro" id="IPR016630">
    <property type="entry name" value="UCP015278"/>
</dbReference>
<accession>A0ABV4B4Y9</accession>
<comment type="caution">
    <text evidence="1">The sequence shown here is derived from an EMBL/GenBank/DDBJ whole genome shotgun (WGS) entry which is preliminary data.</text>
</comment>
<dbReference type="Proteomes" id="UP001562178">
    <property type="component" value="Unassembled WGS sequence"/>
</dbReference>